<organism evidence="1 2">
    <name type="scientific">Paenimyroides ceti</name>
    <dbReference type="NCBI Taxonomy" id="395087"/>
    <lineage>
        <taxon>Bacteria</taxon>
        <taxon>Pseudomonadati</taxon>
        <taxon>Bacteroidota</taxon>
        <taxon>Flavobacteriia</taxon>
        <taxon>Flavobacteriales</taxon>
        <taxon>Flavobacteriaceae</taxon>
        <taxon>Paenimyroides</taxon>
    </lineage>
</organism>
<proteinExistence type="predicted"/>
<dbReference type="RefSeq" id="WP_290365119.1">
    <property type="nucleotide sequence ID" value="NZ_JAUFQU010000044.1"/>
</dbReference>
<accession>A0ABT8CYJ0</accession>
<dbReference type="Proteomes" id="UP001242368">
    <property type="component" value="Unassembled WGS sequence"/>
</dbReference>
<reference evidence="2" key="1">
    <citation type="journal article" date="2019" name="Int. J. Syst. Evol. Microbiol.">
        <title>The Global Catalogue of Microorganisms (GCM) 10K type strain sequencing project: providing services to taxonomists for standard genome sequencing and annotation.</title>
        <authorList>
            <consortium name="The Broad Institute Genomics Platform"/>
            <consortium name="The Broad Institute Genome Sequencing Center for Infectious Disease"/>
            <person name="Wu L."/>
            <person name="Ma J."/>
        </authorList>
    </citation>
    <scope>NUCLEOTIDE SEQUENCE [LARGE SCALE GENOMIC DNA]</scope>
    <source>
        <strain evidence="2">CECT 7184</strain>
    </source>
</reference>
<evidence type="ECO:0000313" key="1">
    <source>
        <dbReference type="EMBL" id="MDN3709579.1"/>
    </source>
</evidence>
<sequence>MITYGKALGLHGAAILELNCLFLFSSISVQLLSIQPEVVICMP</sequence>
<evidence type="ECO:0000313" key="2">
    <source>
        <dbReference type="Proteomes" id="UP001242368"/>
    </source>
</evidence>
<name>A0ABT8CYJ0_9FLAO</name>
<comment type="caution">
    <text evidence="1">The sequence shown here is derived from an EMBL/GenBank/DDBJ whole genome shotgun (WGS) entry which is preliminary data.</text>
</comment>
<keyword evidence="2" id="KW-1185">Reference proteome</keyword>
<dbReference type="EMBL" id="JAUFQU010000044">
    <property type="protein sequence ID" value="MDN3709579.1"/>
    <property type="molecule type" value="Genomic_DNA"/>
</dbReference>
<gene>
    <name evidence="1" type="ORF">QW060_21655</name>
</gene>
<protein>
    <submittedName>
        <fullName evidence="1">Uncharacterized protein</fullName>
    </submittedName>
</protein>